<evidence type="ECO:0000256" key="7">
    <source>
        <dbReference type="SAM" id="MobiDB-lite"/>
    </source>
</evidence>
<evidence type="ECO:0000256" key="3">
    <source>
        <dbReference type="ARBA" id="ARBA00022475"/>
    </source>
</evidence>
<reference evidence="9 10" key="1">
    <citation type="submission" date="2023-06" db="EMBL/GenBank/DDBJ databases">
        <title>Rock-solubilizing bacteria, Microbacterium invictum, promotes re-establishment of vegetation in rocky wasteland by accelerating rock bio-weathering and reshaping soil bacterial community.</title>
        <authorList>
            <person name="Liu C."/>
        </authorList>
    </citation>
    <scope>NUCLEOTIDE SEQUENCE [LARGE SCALE GENOMIC DNA]</scope>
    <source>
        <strain evidence="9 10">X-18</strain>
    </source>
</reference>
<organism evidence="9 10">
    <name type="scientific">Microbacterium invictum</name>
    <dbReference type="NCBI Taxonomy" id="515415"/>
    <lineage>
        <taxon>Bacteria</taxon>
        <taxon>Bacillati</taxon>
        <taxon>Actinomycetota</taxon>
        <taxon>Actinomycetes</taxon>
        <taxon>Micrococcales</taxon>
        <taxon>Microbacteriaceae</taxon>
        <taxon>Microbacterium</taxon>
    </lineage>
</organism>
<sequence>MSVSLILIVIMGVLFACGVYAILERSLTRVLIGFLLLGNAANLFLLVVIGEPGIAPFFGSGEPEEMSDPLPMALTLTAIVITFAVSAFLLALIYRSWQLGQADTVTDDEADLAVRDRGAAEEDMIDDETEIEDTDDDATTDFVGLDTAPITVLGSRDISGLQDDAPVNLPEASSRRSRRTDTTERGDDG</sequence>
<evidence type="ECO:0000256" key="1">
    <source>
        <dbReference type="ARBA" id="ARBA00004651"/>
    </source>
</evidence>
<evidence type="ECO:0000256" key="6">
    <source>
        <dbReference type="ARBA" id="ARBA00023136"/>
    </source>
</evidence>
<name>A0ABZ0V9Y4_9MICO</name>
<keyword evidence="4 8" id="KW-0812">Transmembrane</keyword>
<dbReference type="RefSeq" id="WP_322410564.1">
    <property type="nucleotide sequence ID" value="NZ_CP139779.1"/>
</dbReference>
<feature type="region of interest" description="Disordered" evidence="7">
    <location>
        <begin position="155"/>
        <end position="189"/>
    </location>
</feature>
<dbReference type="PANTHER" id="PTHR34583">
    <property type="entry name" value="ANTIPORTER SUBUNIT MNHC2-RELATED"/>
    <property type="match status" value="1"/>
</dbReference>
<dbReference type="InterPro" id="IPR050601">
    <property type="entry name" value="CPA3_antiporter_subunitC"/>
</dbReference>
<evidence type="ECO:0000256" key="4">
    <source>
        <dbReference type="ARBA" id="ARBA00022692"/>
    </source>
</evidence>
<dbReference type="PANTHER" id="PTHR34583:SF2">
    <property type="entry name" value="ANTIPORTER SUBUNIT MNHC2-RELATED"/>
    <property type="match status" value="1"/>
</dbReference>
<dbReference type="Gene3D" id="1.10.287.3510">
    <property type="match status" value="1"/>
</dbReference>
<evidence type="ECO:0000256" key="5">
    <source>
        <dbReference type="ARBA" id="ARBA00022989"/>
    </source>
</evidence>
<evidence type="ECO:0000313" key="10">
    <source>
        <dbReference type="Proteomes" id="UP001324533"/>
    </source>
</evidence>
<dbReference type="InterPro" id="IPR039428">
    <property type="entry name" value="NUOK/Mnh_C1-like"/>
</dbReference>
<accession>A0ABZ0V9Y4</accession>
<feature type="transmembrane region" description="Helical" evidence="8">
    <location>
        <begin position="30"/>
        <end position="50"/>
    </location>
</feature>
<protein>
    <submittedName>
        <fullName evidence="9">Na(+)/H(+) antiporter subunit C</fullName>
    </submittedName>
</protein>
<dbReference type="EMBL" id="CP139779">
    <property type="protein sequence ID" value="WQB70420.1"/>
    <property type="molecule type" value="Genomic_DNA"/>
</dbReference>
<keyword evidence="3" id="KW-1003">Cell membrane</keyword>
<feature type="transmembrane region" description="Helical" evidence="8">
    <location>
        <begin position="70"/>
        <end position="94"/>
    </location>
</feature>
<proteinExistence type="inferred from homology"/>
<feature type="compositionally biased region" description="Basic and acidic residues" evidence="7">
    <location>
        <begin position="179"/>
        <end position="189"/>
    </location>
</feature>
<comment type="subcellular location">
    <subcellularLocation>
        <location evidence="1">Cell membrane</location>
        <topology evidence="1">Multi-pass membrane protein</topology>
    </subcellularLocation>
</comment>
<evidence type="ECO:0000256" key="2">
    <source>
        <dbReference type="ARBA" id="ARBA00010388"/>
    </source>
</evidence>
<evidence type="ECO:0000256" key="8">
    <source>
        <dbReference type="SAM" id="Phobius"/>
    </source>
</evidence>
<keyword evidence="10" id="KW-1185">Reference proteome</keyword>
<gene>
    <name evidence="9" type="ORF">T9R20_00225</name>
</gene>
<dbReference type="Proteomes" id="UP001324533">
    <property type="component" value="Chromosome"/>
</dbReference>
<dbReference type="Pfam" id="PF00420">
    <property type="entry name" value="Oxidored_q2"/>
    <property type="match status" value="1"/>
</dbReference>
<feature type="transmembrane region" description="Helical" evidence="8">
    <location>
        <begin position="6"/>
        <end position="23"/>
    </location>
</feature>
<keyword evidence="5 8" id="KW-1133">Transmembrane helix</keyword>
<dbReference type="NCBIfam" id="NF005929">
    <property type="entry name" value="PRK07946.1"/>
    <property type="match status" value="1"/>
</dbReference>
<evidence type="ECO:0000313" key="9">
    <source>
        <dbReference type="EMBL" id="WQB70420.1"/>
    </source>
</evidence>
<keyword evidence="6 8" id="KW-0472">Membrane</keyword>
<comment type="similarity">
    <text evidence="2">Belongs to the CPA3 antiporters (TC 2.A.63) subunit C family.</text>
</comment>